<accession>A0ABV8GZ90</accession>
<protein>
    <recommendedName>
        <fullName evidence="4">Small, acid-soluble spore protein H</fullName>
        <shortName evidence="4">SASP H</shortName>
    </recommendedName>
</protein>
<evidence type="ECO:0000256" key="3">
    <source>
        <dbReference type="ARBA" id="ARBA00022969"/>
    </source>
</evidence>
<dbReference type="HAMAP" id="MF_00667">
    <property type="entry name" value="SspH"/>
    <property type="match status" value="1"/>
</dbReference>
<evidence type="ECO:0000256" key="2">
    <source>
        <dbReference type="ARBA" id="ARBA00006573"/>
    </source>
</evidence>
<evidence type="ECO:0000313" key="6">
    <source>
        <dbReference type="Proteomes" id="UP001595772"/>
    </source>
</evidence>
<keyword evidence="6" id="KW-1185">Reference proteome</keyword>
<comment type="subcellular location">
    <subcellularLocation>
        <location evidence="1 4">Spore core</location>
    </subcellularLocation>
</comment>
<evidence type="ECO:0000313" key="5">
    <source>
        <dbReference type="EMBL" id="MFC4024246.1"/>
    </source>
</evidence>
<dbReference type="NCBIfam" id="TIGR02861">
    <property type="entry name" value="SASP_H"/>
    <property type="match status" value="1"/>
</dbReference>
<reference evidence="6" key="1">
    <citation type="journal article" date="2019" name="Int. J. Syst. Evol. Microbiol.">
        <title>The Global Catalogue of Microorganisms (GCM) 10K type strain sequencing project: providing services to taxonomists for standard genome sequencing and annotation.</title>
        <authorList>
            <consortium name="The Broad Institute Genomics Platform"/>
            <consortium name="The Broad Institute Genome Sequencing Center for Infectious Disease"/>
            <person name="Wu L."/>
            <person name="Ma J."/>
        </authorList>
    </citation>
    <scope>NUCLEOTIDE SEQUENCE [LARGE SCALE GENOMIC DNA]</scope>
    <source>
        <strain evidence="6">IBRC-M 10703</strain>
    </source>
</reference>
<comment type="similarity">
    <text evidence="2 4">Belongs to the SspH family.</text>
</comment>
<dbReference type="Pfam" id="PF08141">
    <property type="entry name" value="SspH"/>
    <property type="match status" value="1"/>
</dbReference>
<dbReference type="RefSeq" id="WP_379496740.1">
    <property type="nucleotide sequence ID" value="NZ_JBHSAO010000007.1"/>
</dbReference>
<evidence type="ECO:0000256" key="4">
    <source>
        <dbReference type="HAMAP-Rule" id="MF_00667"/>
    </source>
</evidence>
<comment type="caution">
    <text evidence="5">The sequence shown here is derived from an EMBL/GenBank/DDBJ whole genome shotgun (WGS) entry which is preliminary data.</text>
</comment>
<proteinExistence type="evidence at transcript level"/>
<evidence type="ECO:0000256" key="1">
    <source>
        <dbReference type="ARBA" id="ARBA00004288"/>
    </source>
</evidence>
<organism evidence="5 6">
    <name type="scientific">Oceanobacillus longus</name>
    <dbReference type="NCBI Taxonomy" id="930120"/>
    <lineage>
        <taxon>Bacteria</taxon>
        <taxon>Bacillati</taxon>
        <taxon>Bacillota</taxon>
        <taxon>Bacilli</taxon>
        <taxon>Bacillales</taxon>
        <taxon>Bacillaceae</taxon>
        <taxon>Oceanobacillus</taxon>
    </lineage>
</organism>
<dbReference type="InterPro" id="IPR012610">
    <property type="entry name" value="SASP_SspH"/>
</dbReference>
<dbReference type="Proteomes" id="UP001595772">
    <property type="component" value="Unassembled WGS sequence"/>
</dbReference>
<keyword evidence="3 4" id="KW-0749">Sporulation</keyword>
<comment type="induction">
    <text evidence="4">Expressed only in the forespore compartment of sporulating cells.</text>
</comment>
<dbReference type="EMBL" id="JBHSAO010000007">
    <property type="protein sequence ID" value="MFC4024246.1"/>
    <property type="molecule type" value="Genomic_DNA"/>
</dbReference>
<name>A0ABV8GZ90_9BACI</name>
<gene>
    <name evidence="4" type="primary">sspH</name>
    <name evidence="5" type="ORF">ACFOUV_10620</name>
</gene>
<sequence length="63" mass="7129">MDKQRAQEILESIAMVNVNYHGIPVYIQSLDKQNNTATVFPLDNMNHEQSVELTGLDEVKIGK</sequence>